<evidence type="ECO:0000313" key="1">
    <source>
        <dbReference type="EMBL" id="QDH86965.1"/>
    </source>
</evidence>
<dbReference type="EMBL" id="MN033069">
    <property type="protein sequence ID" value="QDH86965.1"/>
    <property type="molecule type" value="Genomic_RNA"/>
</dbReference>
<reference evidence="1" key="1">
    <citation type="submission" date="2019-05" db="EMBL/GenBank/DDBJ databases">
        <title>Metatranscriptomic reconstruction reveals RNA viruses with the potential to shape carbon cycling in soil.</title>
        <authorList>
            <person name="Starr E.P."/>
            <person name="Nuccio E."/>
            <person name="Pett-Ridge J."/>
            <person name="Banfield J.F."/>
            <person name="Firestone M.K."/>
        </authorList>
    </citation>
    <scope>NUCLEOTIDE SEQUENCE</scope>
    <source>
        <strain evidence="1">H1_Bulk_28_FD_scaffold_47</strain>
    </source>
</reference>
<organism evidence="1">
    <name type="scientific">Leviviridae sp</name>
    <dbReference type="NCBI Taxonomy" id="2027243"/>
    <lineage>
        <taxon>Viruses</taxon>
        <taxon>Riboviria</taxon>
        <taxon>Orthornavirae</taxon>
        <taxon>Lenarviricota</taxon>
        <taxon>Leviviricetes</taxon>
        <taxon>Norzivirales</taxon>
        <taxon>Fiersviridae</taxon>
    </lineage>
</organism>
<sequence>MTINPPEGSRLDTRGLPEGYDPHEFYEYRHDTLVQNATGIESFIYKYIPWKYLKSWAIALDPTAPFKVAPHSITPENRKRKRTVDSVLNDRFFYRKGFNYSWTQTANFRNMSGCNSTDKPDYYQYLDESTSPAAKQAPLTDEIIDTTSRTRLVGSEQGTMRFFKSYINSPPREIRTLSSNRDLYNAITGPGCAAVGGTATTDHIGWSEQVQRFYPTAATFGQSGLDNLRIQEYAYLDSLISKNAVSMFKEWSPNKRSSTLFRNIVELRDIPRSIASLRSTLGDLRSLYTSLSSGTLQKVVFDLKRTSKHIPDEYLSFHFGWKQTYKDLMDLLALPEALSKKYSFLIKRAGKPTTFRIKRNFPSRLSVGLPSFSYGETSLEYGILTETTLERETEVRLVINANFDFPPLNIISFRSGSYLDRIGLAPRPTDLYNLTPWTWLIDWFTGLGSYVELIDNMARDDSLINWGMITAKTDGKLITRRTSKADSVHNFWIDNVAQPVQKTTVPYSHSSILNFECEIRKDAAAALSVKTTAGPILNAYQQSILGAILAQRKGSFTPRS</sequence>
<accession>A0A514D029</accession>
<gene>
    <name evidence="1" type="ORF">H1Bulk28FD47_000001</name>
</gene>
<protein>
    <submittedName>
        <fullName evidence="1">Uncharacterized protein</fullName>
    </submittedName>
</protein>
<name>A0A514D029_9VIRU</name>
<proteinExistence type="predicted"/>